<dbReference type="EMBL" id="JABFAC010000008">
    <property type="protein sequence ID" value="MBA0620004.1"/>
    <property type="molecule type" value="Genomic_DNA"/>
</dbReference>
<dbReference type="Proteomes" id="UP000593561">
    <property type="component" value="Unassembled WGS sequence"/>
</dbReference>
<gene>
    <name evidence="1" type="ORF">Godav_005781</name>
</gene>
<sequence length="81" mass="8999">MGKRKSRAKPAPKKRMDKLDIVFSCPFVTLAPVSNAACKAWVQIFQEIRTEMIQGLVPGINYAVASTVQVSTKEQSSRCKQ</sequence>
<proteinExistence type="predicted"/>
<reference evidence="1 2" key="1">
    <citation type="journal article" date="2019" name="Genome Biol. Evol.">
        <title>Insights into the evolution of the New World diploid cottons (Gossypium, subgenus Houzingenia) based on genome sequencing.</title>
        <authorList>
            <person name="Grover C.E."/>
            <person name="Arick M.A. 2nd"/>
            <person name="Thrash A."/>
            <person name="Conover J.L."/>
            <person name="Sanders W.S."/>
            <person name="Peterson D.G."/>
            <person name="Frelichowski J.E."/>
            <person name="Scheffler J.A."/>
            <person name="Scheffler B.E."/>
            <person name="Wendel J.F."/>
        </authorList>
    </citation>
    <scope>NUCLEOTIDE SEQUENCE [LARGE SCALE GENOMIC DNA]</scope>
    <source>
        <strain evidence="1">27</strain>
        <tissue evidence="1">Leaf</tissue>
    </source>
</reference>
<comment type="caution">
    <text evidence="1">The sequence shown here is derived from an EMBL/GenBank/DDBJ whole genome shotgun (WGS) entry which is preliminary data.</text>
</comment>
<evidence type="ECO:0000313" key="1">
    <source>
        <dbReference type="EMBL" id="MBA0620004.1"/>
    </source>
</evidence>
<dbReference type="AlphaFoldDB" id="A0A7J8S1S8"/>
<accession>A0A7J8S1S8</accession>
<name>A0A7J8S1S8_GOSDV</name>
<organism evidence="1 2">
    <name type="scientific">Gossypium davidsonii</name>
    <name type="common">Davidson's cotton</name>
    <name type="synonym">Gossypium klotzschianum subsp. davidsonii</name>
    <dbReference type="NCBI Taxonomy" id="34287"/>
    <lineage>
        <taxon>Eukaryota</taxon>
        <taxon>Viridiplantae</taxon>
        <taxon>Streptophyta</taxon>
        <taxon>Embryophyta</taxon>
        <taxon>Tracheophyta</taxon>
        <taxon>Spermatophyta</taxon>
        <taxon>Magnoliopsida</taxon>
        <taxon>eudicotyledons</taxon>
        <taxon>Gunneridae</taxon>
        <taxon>Pentapetalae</taxon>
        <taxon>rosids</taxon>
        <taxon>malvids</taxon>
        <taxon>Malvales</taxon>
        <taxon>Malvaceae</taxon>
        <taxon>Malvoideae</taxon>
        <taxon>Gossypium</taxon>
    </lineage>
</organism>
<evidence type="ECO:0000313" key="2">
    <source>
        <dbReference type="Proteomes" id="UP000593561"/>
    </source>
</evidence>
<protein>
    <submittedName>
        <fullName evidence="1">Uncharacterized protein</fullName>
    </submittedName>
</protein>
<keyword evidence="2" id="KW-1185">Reference proteome</keyword>